<feature type="domain" description="Ketosynthase family 3 (KS3)" evidence="16">
    <location>
        <begin position="834"/>
        <end position="1256"/>
    </location>
</feature>
<dbReference type="InterPro" id="IPR042104">
    <property type="entry name" value="PKS_dehydratase_sf"/>
</dbReference>
<keyword evidence="12" id="KW-0663">Pyridoxal phosphate</keyword>
<keyword evidence="19" id="KW-1185">Reference proteome</keyword>
<dbReference type="Pfam" id="PF08659">
    <property type="entry name" value="KR"/>
    <property type="match status" value="2"/>
</dbReference>
<keyword evidence="9" id="KW-0597">Phosphoprotein</keyword>
<name>A0ABY4T475_9GAMM</name>
<evidence type="ECO:0000256" key="7">
    <source>
        <dbReference type="ARBA" id="ARBA00022450"/>
    </source>
</evidence>
<dbReference type="InterPro" id="IPR036291">
    <property type="entry name" value="NAD(P)-bd_dom_sf"/>
</dbReference>
<comment type="pathway">
    <text evidence="3">Antibiotic biosynthesis.</text>
</comment>
<dbReference type="PANTHER" id="PTHR43775">
    <property type="entry name" value="FATTY ACID SYNTHASE"/>
    <property type="match status" value="1"/>
</dbReference>
<dbReference type="Pfam" id="PF00109">
    <property type="entry name" value="ketoacyl-synt"/>
    <property type="match status" value="2"/>
</dbReference>
<feature type="region of interest" description="Disordered" evidence="14">
    <location>
        <begin position="815"/>
        <end position="834"/>
    </location>
</feature>
<dbReference type="Gene3D" id="1.10.1200.10">
    <property type="entry name" value="ACP-like"/>
    <property type="match status" value="2"/>
</dbReference>
<dbReference type="Gene3D" id="1.10.1240.100">
    <property type="match status" value="2"/>
</dbReference>
<dbReference type="Pfam" id="PF00550">
    <property type="entry name" value="PP-binding"/>
    <property type="match status" value="2"/>
</dbReference>
<feature type="domain" description="Ketosynthase family 3 (KS3)" evidence="16">
    <location>
        <begin position="2346"/>
        <end position="2781"/>
    </location>
</feature>
<dbReference type="InterPro" id="IPR014031">
    <property type="entry name" value="Ketoacyl_synth_C"/>
</dbReference>
<evidence type="ECO:0000256" key="4">
    <source>
        <dbReference type="ARBA" id="ARBA00005194"/>
    </source>
</evidence>
<dbReference type="SMART" id="SM00825">
    <property type="entry name" value="PKS_KS"/>
    <property type="match status" value="2"/>
</dbReference>
<accession>A0ABY4T475</accession>
<dbReference type="Pfam" id="PF22336">
    <property type="entry name" value="RhiE-like_linker"/>
    <property type="match status" value="1"/>
</dbReference>
<dbReference type="Gene3D" id="3.40.50.720">
    <property type="entry name" value="NAD(P)-binding Rossmann-like Domain"/>
    <property type="match status" value="2"/>
</dbReference>
<proteinExistence type="inferred from homology"/>
<dbReference type="Pfam" id="PF21089">
    <property type="entry name" value="PKS_DH_N"/>
    <property type="match status" value="1"/>
</dbReference>
<reference evidence="18" key="1">
    <citation type="submission" date="2020-10" db="EMBL/GenBank/DDBJ databases">
        <title>Whole-genome sequence of Luteibacter sp. EIF3.</title>
        <authorList>
            <person name="Friedrich I."/>
            <person name="Hertel R."/>
            <person name="Daniel R."/>
        </authorList>
    </citation>
    <scope>NUCLEOTIDE SEQUENCE</scope>
    <source>
        <strain evidence="18">EIF3</strain>
    </source>
</reference>
<dbReference type="PROSITE" id="PS00606">
    <property type="entry name" value="KS3_1"/>
    <property type="match status" value="2"/>
</dbReference>
<dbReference type="InterPro" id="IPR020841">
    <property type="entry name" value="PKS_Beta-ketoAc_synthase_dom"/>
</dbReference>
<dbReference type="InterPro" id="IPR020807">
    <property type="entry name" value="PKS_DH"/>
</dbReference>
<dbReference type="Pfam" id="PF09924">
    <property type="entry name" value="LPG_synthase_C"/>
    <property type="match status" value="1"/>
</dbReference>
<dbReference type="Pfam" id="PF01212">
    <property type="entry name" value="Beta_elim_lyase"/>
    <property type="match status" value="1"/>
</dbReference>
<dbReference type="InterPro" id="IPR015422">
    <property type="entry name" value="PyrdxlP-dep_Trfase_small"/>
</dbReference>
<evidence type="ECO:0000256" key="5">
    <source>
        <dbReference type="ARBA" id="ARBA00006484"/>
    </source>
</evidence>
<gene>
    <name evidence="18" type="ORF">IM816_06335</name>
</gene>
<dbReference type="SMART" id="SM01294">
    <property type="entry name" value="PKS_PP_betabranch"/>
    <property type="match status" value="2"/>
</dbReference>
<dbReference type="InterPro" id="IPR013968">
    <property type="entry name" value="PKS_KR"/>
</dbReference>
<evidence type="ECO:0000256" key="9">
    <source>
        <dbReference type="ARBA" id="ARBA00022553"/>
    </source>
</evidence>
<dbReference type="SUPFAM" id="SSF47336">
    <property type="entry name" value="ACP-like"/>
    <property type="match status" value="2"/>
</dbReference>
<dbReference type="Gene3D" id="3.90.1150.10">
    <property type="entry name" value="Aspartate Aminotransferase, domain 1"/>
    <property type="match status" value="1"/>
</dbReference>
<dbReference type="InterPro" id="IPR014030">
    <property type="entry name" value="Ketoacyl_synth_N"/>
</dbReference>
<evidence type="ECO:0000313" key="18">
    <source>
        <dbReference type="EMBL" id="URL59708.1"/>
    </source>
</evidence>
<evidence type="ECO:0000256" key="10">
    <source>
        <dbReference type="ARBA" id="ARBA00022679"/>
    </source>
</evidence>
<evidence type="ECO:0000256" key="13">
    <source>
        <dbReference type="PROSITE-ProRule" id="PRU01363"/>
    </source>
</evidence>
<dbReference type="SUPFAM" id="SSF51735">
    <property type="entry name" value="NAD(P)-binding Rossmann-fold domains"/>
    <property type="match status" value="3"/>
</dbReference>
<dbReference type="InterPro" id="IPR015421">
    <property type="entry name" value="PyrdxlP-dep_Trfase_major"/>
</dbReference>
<dbReference type="PANTHER" id="PTHR43775:SF37">
    <property type="entry name" value="SI:DKEY-61P9.11"/>
    <property type="match status" value="1"/>
</dbReference>
<dbReference type="InterPro" id="IPR015424">
    <property type="entry name" value="PyrdxlP-dep_Trfase"/>
</dbReference>
<comment type="subunit">
    <text evidence="6">Homotetramer.</text>
</comment>
<evidence type="ECO:0000256" key="6">
    <source>
        <dbReference type="ARBA" id="ARBA00011881"/>
    </source>
</evidence>
<dbReference type="InterPro" id="IPR016039">
    <property type="entry name" value="Thiolase-like"/>
</dbReference>
<dbReference type="SMART" id="SM00826">
    <property type="entry name" value="PKS_DH"/>
    <property type="match status" value="1"/>
</dbReference>
<organism evidence="18 19">
    <name type="scientific">Luteibacter flocculans</name>
    <dbReference type="NCBI Taxonomy" id="2780091"/>
    <lineage>
        <taxon>Bacteria</taxon>
        <taxon>Pseudomonadati</taxon>
        <taxon>Pseudomonadota</taxon>
        <taxon>Gammaproteobacteria</taxon>
        <taxon>Lysobacterales</taxon>
        <taxon>Rhodanobacteraceae</taxon>
        <taxon>Luteibacter</taxon>
    </lineage>
</organism>
<sequence length="3523" mass="377974">MLVRACDLDNDPRWSAWATALFETYRNEGAASRGIAHIAPNLFIDAARSGYFRYARRGRVLLVYAFIGPDASFGTAARELLAHCDAKGYQLNFLSPRPIDAIGDRVFSATPFGVVQRLEDIDAFTLAGGAMHRLRYQVTGFQKAGRCTVEEYVCGTDSAVAADIARVIDAWCSKKTKINPLVHTAREEILAGTLHPRHRLFLTRLDGVLQNVVLISPLSDRDNGYLMDLEFYGDDMPRGGLEFAIVHIIKVLADEGRKVFSMGGTYGCRIETSPTADPAVDALLDDLHKQGIFNDQGNFQFKNKFRPLNRTIYLCRPMDAGRADSVIDIIMMIADPSRSPTVADDHTPLEPFDTTDATGVGETTEAILAVHDMPDSPRLRALSEAGFNPLGIAAADVPFDVKSDSWAQVPSDTKASRMAVLHEALQQPVDVDGVLRKVFPYDAFVLTESGRSAEEAFYRAFQRRGRVLQNIVFPTNLAHQIAAGFTPKELPVTGFAGFQCVANGRGDIDLERLPAMLASMPQDIAMVFVELANNAAGGVSVSLDHLRAVRDLVRPHGIPLVIDATRILENVRLAQRQDGREDADVWGDVRAWMECADAAIVSLAKDFCVDRGGLVCLRDQAQARAVRDEAQRQGTALHAMDRKLVALALRERGELVARVDERMATVRALAALCAEFGVPVADPAGGHCVVIDAGQCEAFRGADDPAAAFCAWLYLASGIRAGRHSTGMQRGEGVRSLVRLAVPLGWSAETAERFLAAARAAFARVVNVPVLRVIDGKQGFGDAMVRYAAEGFRRVELAALHKGQDTVTAVQGRSEHVADAAASDERRDEDGPRPDDIAIVGMAGRYPGAKHVGQLWENLRAGVDGITLLPEDRWERRLRYGEAARYRGGFIDEVDRFDSLFFNIPPKDAERLDPQERLFVEVAWEALEDAGYYPEAIARSPEGNRVGVFVGAVWAMYQSVGVEERHVGHSAAPNSFLWSIANRVSYAMNFSGPSLTVDTACSSSLTALYLACEAIRHGECTSALVGGVNLDLHRSKWDINWSGGALSPDGVCRSFGQGANGYVAGEGVGALYVKPLAQALADGDQVHGVIRGIAVNHGGRTSGFIVPNPKAQAQLVQAAMERAGVAPGTIGYIEAHGTGTELGDPLEMSALNTAFRDAGMREASCSVGSLKSNIGHLEAAAGVAGVTKVLLQMRHRELVPSLHSSVLNEHIDFRGSPFRIQQRAESWEPMVPGAPLRAGISSFGAGGANAHVILERYEPASSAQEEGVPSALVFPLSARTEAQLSDMAARLQGFLDADAGKTALVDIAFTLQVGRKPFEHRLAIAASSATELSTRLGMFLAGRKHAAVAAGSGKTADPVLRLLSRSERQAMSAMLASGADANKLARLWADGLLADWQHAAIAAKGRRVSLPTYPFADKRHWVPDEPPAHGTAGGLPALHPLIDGNESTFDRQVFRKSFHDRDFFIYDHKVMDVPTLPGVAYLELARKAGELAAGMPVRRLRNILWVSPIAVRGNVHEARVELLPGADGVAFEVYSEGTGGNRILHSQGKLGYAASAGDEASSVDLDAIRARCRKVAESDAVYPRFRDLGLDLGPSFQSLREVYKGDGEALGLLRLPASRRGDLASLLLHPSLIDGALQAGVAAELVAGDARMLVPFSIGEVEILGAPGETCWTWVTEVRDERAATSAVSRKNVTILDPDGHVLVRIREATGVPIGEVHKPSAAASDDVSTHVYLPTWDESPAVATATPDGAILVLDDAAETSEALARLHTGMVARVSLGERFAQTGDRLFQVRPGNADDMDRVMEVTGVPALAITTGAHDDEGLIDRVFGLYQSLARRRLERPVRVLHGIAAVGAGRPRQQALVGLLRSLRLENPRIDGSVVEWDGDPADAMGLARVLMAESLWSDSAWIRHVGGSRQTPKLARRDEVTAPTEQGAALARGGTWFITGGAGGLGMIFADWLASTLDARVVLMGRSEPSAELTARFAAWRDAGADAIYVRGDVSCRDDVARCVAEARARFGPLHGIIHSAGVLRDGYLRQATREDFDAVLAPKVDGTRFLDEATQDDPLACFVLCSSMAALGGNAGQTAYAYANHYMDDFAAAREVARSAGERQGHTLSVNWSLWADGGMRLDAATQRMFLDSLGVAPLPKDRALACFESVLSAGHSQVAIVEGMRDRIERAWGIRKEKPRTSQPAASATAAATTGNDLAVAVRGRLRQIAMDMLKLDAEDIATDSVLLDLGFDSIGLTTYANAINQAYGVEVTPVLFFDYPCIADVAGYLCSDCATQVAAVHAASSTETSSSAATPATLMPAIGSGEPVFGRKASAVVAGEAPVMASRSSGNRFRDMPIAIVGMAGVMPGSDDLDAFWQHLDAGDDLISVIPRDRWNWEDYFGDPFKEANRSNSKWGGFMNEVDKFDPLFFGISRREAQMMDPQQRIFLETVWKAVEDSGHKVSDLSGTRTGLFVGVATNDYVDVMNRHDIDLDGYSASGNSHSVLANRISFLLNLRGPSAPIDTACSSSLVALHRAIESIHTGSCDMALVGGVQVMLSPGAYISFGMAGMLSNDGRCKTFDKRADGYVRGEGSGAIFIKPLDRAERDGDHIYAVIRATAENHGGRVTTLTAPNSNAQAELLVDAYTKAEVPISDVGYIECHGTGTSLGDPIEIQALKKAFAELHARQGTTPAEAYCGLSSAKTNIGHLETAAGIAGILRAVLALRARRIPANVHFEEVNPYIDLKASPFYIASGTRDWSAPCRAGVDRPRVAGISSFGFGGANAHVVIEEYVPAPMPVSPPRERVYPLSARDEVRLREYVTRMLDHVARDPDIDLGRLAWTLQVGRDPMQARVAVVATDRASLLDAWRGVLAGAPSRAAWAGTVKGEVDMAELPSTVDASSLAAAWVAGARIDWSARWDGPTPRRLALPPYPFARERCWLPGVEGFRRDASAAKAADVTDVPLAVTPVDASVTLLAVPAWVPVQLAGTARERPRHVWVLGLDTAGLAAAMPTADIHALPLVSTAEDAFGAWVLACFERLSALRAPALLQCVVAGDAADLAIGLEGMLRTVSHERPGLDTQWVVVPAGSDDASVAAWLDRAACDPPKPVLKVSADGTWMAWQRSAVEVDASPAPCAYREHGVFLITGGLGGLGTLFARDILTRTRHAKVVLSGRAMPEGERRTRIDALRREGGDRVRFAALDLDDAASVRKAIDAIVQAEGRLDGVIHAAGMTDDGRTESKSRASIHAVLAPKWRGTVHLDHATRHLGMDFFVLFSSVVGTLGNPGQFDYAAANGFMDAYAARRCAEGATGWSSIGWPLWADGGMHVAQDVQAAVRAHTGMEPLPTSIGIHAFHHCLASRYAQPLVMFGRPDALRTTLEGKARVAAPAMVGALDEAHVAAVRERILAVVVDTLLVPAGDMDPQAPLSDYGLDSIGIANLFRGVNRSLGIELAPSTLFEHPSLDALARHVASLVAPVPVATGATQHADDDEVEIVFDIDDAEPITEGEPDAMALLDAVLWREGDEEEGYERVTF</sequence>
<keyword evidence="10" id="KW-0808">Transferase</keyword>
<dbReference type="InterPro" id="IPR049552">
    <property type="entry name" value="PKS_DH_N"/>
</dbReference>
<evidence type="ECO:0000256" key="1">
    <source>
        <dbReference type="ARBA" id="ARBA00001933"/>
    </source>
</evidence>
<dbReference type="Pfam" id="PF22621">
    <property type="entry name" value="CurL-like_PKS_C"/>
    <property type="match status" value="1"/>
</dbReference>
<dbReference type="SMART" id="SM00822">
    <property type="entry name" value="PKS_KR"/>
    <property type="match status" value="2"/>
</dbReference>
<feature type="active site" description="Proton acceptor; for dehydratase activity" evidence="13">
    <location>
        <position position="1468"/>
    </location>
</feature>
<dbReference type="InterPro" id="IPR054514">
    <property type="entry name" value="RhiE-like_linker"/>
</dbReference>
<protein>
    <submittedName>
        <fullName evidence="18">SDR family NAD(P)-dependent oxidoreductase</fullName>
    </submittedName>
</protein>
<evidence type="ECO:0000256" key="12">
    <source>
        <dbReference type="ARBA" id="ARBA00022898"/>
    </source>
</evidence>
<feature type="region of interest" description="N-terminal hotdog fold" evidence="13">
    <location>
        <begin position="1439"/>
        <end position="1557"/>
    </location>
</feature>
<dbReference type="InterPro" id="IPR009081">
    <property type="entry name" value="PP-bd_ACP"/>
</dbReference>
<dbReference type="EMBL" id="CP063231">
    <property type="protein sequence ID" value="URL59708.1"/>
    <property type="molecule type" value="Genomic_DNA"/>
</dbReference>
<dbReference type="PROSITE" id="PS50075">
    <property type="entry name" value="CARRIER"/>
    <property type="match status" value="2"/>
</dbReference>
<dbReference type="Pfam" id="PF14765">
    <property type="entry name" value="PS-DH"/>
    <property type="match status" value="1"/>
</dbReference>
<dbReference type="InterPro" id="IPR049900">
    <property type="entry name" value="PKS_mFAS_DH"/>
</dbReference>
<dbReference type="InterPro" id="IPR024320">
    <property type="entry name" value="LPG_synthase_C"/>
</dbReference>
<dbReference type="InterPro" id="IPR050091">
    <property type="entry name" value="PKS_NRPS_Biosynth_Enz"/>
</dbReference>
<dbReference type="Gene3D" id="3.40.47.10">
    <property type="match status" value="2"/>
</dbReference>
<keyword evidence="7" id="KW-0596">Phosphopantetheine</keyword>
<evidence type="ECO:0000259" key="17">
    <source>
        <dbReference type="PROSITE" id="PS52019"/>
    </source>
</evidence>
<comment type="similarity">
    <text evidence="5">Belongs to the short-chain dehydrogenases/reductases (SDR) family.</text>
</comment>
<evidence type="ECO:0000256" key="2">
    <source>
        <dbReference type="ARBA" id="ARBA00004496"/>
    </source>
</evidence>
<feature type="region of interest" description="C-terminal hotdog fold" evidence="13">
    <location>
        <begin position="1573"/>
        <end position="1723"/>
    </location>
</feature>
<dbReference type="SUPFAM" id="SSF53383">
    <property type="entry name" value="PLP-dependent transferases"/>
    <property type="match status" value="1"/>
</dbReference>
<dbReference type="InterPro" id="IPR020806">
    <property type="entry name" value="PKS_PP-bd"/>
</dbReference>
<comment type="pathway">
    <text evidence="4">Lipid metabolism; fatty acid biosynthesis.</text>
</comment>
<evidence type="ECO:0000259" key="15">
    <source>
        <dbReference type="PROSITE" id="PS50075"/>
    </source>
</evidence>
<dbReference type="InterPro" id="IPR049551">
    <property type="entry name" value="PKS_DH_C"/>
</dbReference>
<dbReference type="PROSITE" id="PS52019">
    <property type="entry name" value="PKS_MFAS_DH"/>
    <property type="match status" value="1"/>
</dbReference>
<dbReference type="InterPro" id="IPR036736">
    <property type="entry name" value="ACP-like_sf"/>
</dbReference>
<feature type="domain" description="Carrier" evidence="15">
    <location>
        <begin position="2210"/>
        <end position="2284"/>
    </location>
</feature>
<dbReference type="SUPFAM" id="SSF53901">
    <property type="entry name" value="Thiolase-like"/>
    <property type="match status" value="2"/>
</dbReference>
<dbReference type="Pfam" id="PF02801">
    <property type="entry name" value="Ketoacyl-synt_C"/>
    <property type="match status" value="2"/>
</dbReference>
<evidence type="ECO:0000313" key="19">
    <source>
        <dbReference type="Proteomes" id="UP001056681"/>
    </source>
</evidence>
<feature type="domain" description="PKS/mFAS DH" evidence="17">
    <location>
        <begin position="1439"/>
        <end position="1723"/>
    </location>
</feature>
<comment type="subcellular location">
    <subcellularLocation>
        <location evidence="2">Cytoplasm</location>
    </subcellularLocation>
</comment>
<dbReference type="CDD" id="cd00833">
    <property type="entry name" value="PKS"/>
    <property type="match status" value="2"/>
</dbReference>
<dbReference type="InterPro" id="IPR001597">
    <property type="entry name" value="ArAA_b-elim_lyase/Thr_aldolase"/>
</dbReference>
<keyword evidence="8" id="KW-0963">Cytoplasm</keyword>
<dbReference type="Gene3D" id="3.40.640.10">
    <property type="entry name" value="Type I PLP-dependent aspartate aminotransferase-like (Major domain)"/>
    <property type="match status" value="1"/>
</dbReference>
<dbReference type="Gene3D" id="3.10.129.110">
    <property type="entry name" value="Polyketide synthase dehydratase"/>
    <property type="match status" value="1"/>
</dbReference>
<feature type="domain" description="Carrier" evidence="15">
    <location>
        <begin position="3386"/>
        <end position="3463"/>
    </location>
</feature>
<evidence type="ECO:0000259" key="16">
    <source>
        <dbReference type="PROSITE" id="PS52004"/>
    </source>
</evidence>
<evidence type="ECO:0000256" key="8">
    <source>
        <dbReference type="ARBA" id="ARBA00022490"/>
    </source>
</evidence>
<dbReference type="CDD" id="cd08953">
    <property type="entry name" value="KR_2_SDR_x"/>
    <property type="match status" value="2"/>
</dbReference>
<evidence type="ECO:0000256" key="11">
    <source>
        <dbReference type="ARBA" id="ARBA00022737"/>
    </source>
</evidence>
<evidence type="ECO:0000256" key="3">
    <source>
        <dbReference type="ARBA" id="ARBA00004792"/>
    </source>
</evidence>
<keyword evidence="11" id="KW-0677">Repeat</keyword>
<comment type="cofactor">
    <cofactor evidence="1">
        <name>pyridoxal 5'-phosphate</name>
        <dbReference type="ChEBI" id="CHEBI:597326"/>
    </cofactor>
</comment>
<feature type="active site" description="Proton donor; for dehydratase activity" evidence="13">
    <location>
        <position position="1634"/>
    </location>
</feature>
<dbReference type="Proteomes" id="UP001056681">
    <property type="component" value="Chromosome"/>
</dbReference>
<dbReference type="InterPro" id="IPR057326">
    <property type="entry name" value="KR_dom"/>
</dbReference>
<dbReference type="InterPro" id="IPR018201">
    <property type="entry name" value="Ketoacyl_synth_AS"/>
</dbReference>
<dbReference type="SMART" id="SM00823">
    <property type="entry name" value="PKS_PP"/>
    <property type="match status" value="2"/>
</dbReference>
<evidence type="ECO:0000256" key="14">
    <source>
        <dbReference type="SAM" id="MobiDB-lite"/>
    </source>
</evidence>
<dbReference type="PROSITE" id="PS52004">
    <property type="entry name" value="KS3_2"/>
    <property type="match status" value="2"/>
</dbReference>